<evidence type="ECO:0000256" key="2">
    <source>
        <dbReference type="ARBA" id="ARBA00001971"/>
    </source>
</evidence>
<name>A0A7U5MRF0_MYCIT</name>
<dbReference type="InterPro" id="IPR050121">
    <property type="entry name" value="Cytochrome_P450_monoxygenase"/>
</dbReference>
<dbReference type="PRINTS" id="PR00463">
    <property type="entry name" value="EP450I"/>
</dbReference>
<evidence type="ECO:0000256" key="14">
    <source>
        <dbReference type="ARBA" id="ARBA00023004"/>
    </source>
</evidence>
<dbReference type="FunFam" id="1.10.630.10:FF:000040">
    <property type="entry name" value="Bifunctional cytochrome P450/NADPH--P450 reductase"/>
    <property type="match status" value="1"/>
</dbReference>
<evidence type="ECO:0000313" key="19">
    <source>
        <dbReference type="Proteomes" id="UP000198286"/>
    </source>
</evidence>
<evidence type="ECO:0000256" key="12">
    <source>
        <dbReference type="ARBA" id="ARBA00022857"/>
    </source>
</evidence>
<dbReference type="Pfam" id="PF00067">
    <property type="entry name" value="p450"/>
    <property type="match status" value="1"/>
</dbReference>
<dbReference type="InterPro" id="IPR002401">
    <property type="entry name" value="Cyt_P450_E_grp-I"/>
</dbReference>
<dbReference type="Proteomes" id="UP000198286">
    <property type="component" value="Plasmid unnamed 2"/>
</dbReference>
<dbReference type="RefSeq" id="WP_089152540.1">
    <property type="nucleotide sequence ID" value="NZ_CP015269.1"/>
</dbReference>
<keyword evidence="15 17" id="KW-0503">Monooxygenase</keyword>
<evidence type="ECO:0000256" key="15">
    <source>
        <dbReference type="ARBA" id="ARBA00023033"/>
    </source>
</evidence>
<keyword evidence="11" id="KW-0274">FAD</keyword>
<keyword evidence="8" id="KW-0285">Flavoprotein</keyword>
<dbReference type="Gene3D" id="1.10.630.10">
    <property type="entry name" value="Cytochrome P450"/>
    <property type="match status" value="1"/>
</dbReference>
<dbReference type="PROSITE" id="PS00086">
    <property type="entry name" value="CYTOCHROME_P450"/>
    <property type="match status" value="1"/>
</dbReference>
<evidence type="ECO:0000256" key="8">
    <source>
        <dbReference type="ARBA" id="ARBA00022630"/>
    </source>
</evidence>
<keyword evidence="14 16" id="KW-0408">Iron</keyword>
<evidence type="ECO:0000256" key="17">
    <source>
        <dbReference type="RuleBase" id="RU000461"/>
    </source>
</evidence>
<dbReference type="InterPro" id="IPR017972">
    <property type="entry name" value="Cyt_P450_CS"/>
</dbReference>
<dbReference type="PANTHER" id="PTHR24305:SF166">
    <property type="entry name" value="CYTOCHROME P450 12A4, MITOCHONDRIAL-RELATED"/>
    <property type="match status" value="1"/>
</dbReference>
<dbReference type="PANTHER" id="PTHR24305">
    <property type="entry name" value="CYTOCHROME P450"/>
    <property type="match status" value="1"/>
</dbReference>
<keyword evidence="7 16" id="KW-0349">Heme</keyword>
<evidence type="ECO:0000256" key="4">
    <source>
        <dbReference type="ARBA" id="ARBA00010018"/>
    </source>
</evidence>
<keyword evidence="12" id="KW-0521">NADP</keyword>
<keyword evidence="18" id="KW-0614">Plasmid</keyword>
<dbReference type="GO" id="GO:0004497">
    <property type="term" value="F:monooxygenase activity"/>
    <property type="evidence" value="ECO:0007669"/>
    <property type="project" value="UniProtKB-KW"/>
</dbReference>
<evidence type="ECO:0000256" key="10">
    <source>
        <dbReference type="ARBA" id="ARBA00022723"/>
    </source>
</evidence>
<evidence type="ECO:0000256" key="9">
    <source>
        <dbReference type="ARBA" id="ARBA00022643"/>
    </source>
</evidence>
<keyword evidence="13 17" id="KW-0560">Oxidoreductase</keyword>
<dbReference type="GO" id="GO:0020037">
    <property type="term" value="F:heme binding"/>
    <property type="evidence" value="ECO:0007669"/>
    <property type="project" value="InterPro"/>
</dbReference>
<geneLocation type="plasmid" evidence="18 19">
    <name>unnamed 2</name>
</geneLocation>
<dbReference type="SUPFAM" id="SSF48264">
    <property type="entry name" value="Cytochrome P450"/>
    <property type="match status" value="1"/>
</dbReference>
<evidence type="ECO:0000256" key="5">
    <source>
        <dbReference type="ARBA" id="ARBA00010617"/>
    </source>
</evidence>
<protein>
    <submittedName>
        <fullName evidence="18">Cytochrome P450</fullName>
    </submittedName>
</protein>
<comment type="similarity">
    <text evidence="5 17">Belongs to the cytochrome P450 family.</text>
</comment>
<comment type="cofactor">
    <cofactor evidence="1">
        <name>FMN</name>
        <dbReference type="ChEBI" id="CHEBI:58210"/>
    </cofactor>
</comment>
<proteinExistence type="inferred from homology"/>
<dbReference type="InterPro" id="IPR001128">
    <property type="entry name" value="Cyt_P450"/>
</dbReference>
<keyword evidence="9" id="KW-0288">FMN</keyword>
<dbReference type="GO" id="GO:0016705">
    <property type="term" value="F:oxidoreductase activity, acting on paired donors, with incorporation or reduction of molecular oxygen"/>
    <property type="evidence" value="ECO:0007669"/>
    <property type="project" value="InterPro"/>
</dbReference>
<evidence type="ECO:0000256" key="7">
    <source>
        <dbReference type="ARBA" id="ARBA00022617"/>
    </source>
</evidence>
<evidence type="ECO:0000256" key="13">
    <source>
        <dbReference type="ARBA" id="ARBA00023002"/>
    </source>
</evidence>
<evidence type="ECO:0000256" key="1">
    <source>
        <dbReference type="ARBA" id="ARBA00001917"/>
    </source>
</evidence>
<dbReference type="PRINTS" id="PR00385">
    <property type="entry name" value="P450"/>
</dbReference>
<dbReference type="InterPro" id="IPR036396">
    <property type="entry name" value="Cyt_P450_sf"/>
</dbReference>
<keyword evidence="6" id="KW-0813">Transport</keyword>
<evidence type="ECO:0000313" key="18">
    <source>
        <dbReference type="EMBL" id="ASL18327.1"/>
    </source>
</evidence>
<reference evidence="18 19" key="1">
    <citation type="journal article" date="2017" name="Lancet Infect. Dis.">
        <title>Global outbreak of severe Mycobacterium chimaera disease after cardiac surgery: a molecular epidemiological study.</title>
        <authorList>
            <person name="van Ingen J."/>
            <person name="Kohl T."/>
            <person name="Kranzer K."/>
            <person name="Hasse B."/>
            <person name="Keller P."/>
            <person name="Szafranska A."/>
            <person name="Hillemann D."/>
            <person name="Chand M."/>
            <person name="Schreiber P."/>
            <person name="Sommerstein R."/>
            <person name="Berger C."/>
            <person name="Genoni M."/>
            <person name="Ruegg C."/>
            <person name="Troillet N."/>
            <person name="Widmer A.F."/>
            <person name="Becker S.L."/>
            <person name="Herrmann M."/>
            <person name="Eckmanns T."/>
            <person name="Haller S."/>
            <person name="Hoeller C."/>
            <person name="Debast S.B."/>
            <person name="Wolfhagen M.J."/>
            <person name="Hopman J."/>
            <person name="Kluytmans J."/>
            <person name="Langelaar M."/>
            <person name="Notermans D.W."/>
            <person name="ten Oever J."/>
            <person name="van den Barselaar P."/>
            <person name="Vonk A.B.A."/>
            <person name="Vos M.C."/>
            <person name="Ahmed N."/>
            <person name="Brown T."/>
            <person name="Crook D."/>
            <person name="Lamagni T."/>
            <person name="Phin N."/>
            <person name="Smith E.G."/>
            <person name="Zambon M."/>
            <person name="Serr A."/>
            <person name="Goetting T."/>
            <person name="Ebner W."/>
            <person name="Thuermer A."/>
            <person name="Utpatel C."/>
            <person name="Sproer C."/>
            <person name="Bunk B."/>
            <person name="Nubel U."/>
            <person name="Bloemberg G."/>
            <person name="Bottger E."/>
            <person name="Niemann S."/>
            <person name="Wagner D."/>
            <person name="Sax H."/>
        </authorList>
    </citation>
    <scope>NUCLEOTIDE SEQUENCE [LARGE SCALE GENOMIC DNA]</scope>
    <source>
        <strain evidence="18 19">ZUERICH-2</strain>
        <plasmid evidence="18 19">unnamed 2</plasmid>
    </source>
</reference>
<comment type="cofactor">
    <cofactor evidence="3">
        <name>FAD</name>
        <dbReference type="ChEBI" id="CHEBI:57692"/>
    </cofactor>
</comment>
<evidence type="ECO:0000256" key="6">
    <source>
        <dbReference type="ARBA" id="ARBA00022448"/>
    </source>
</evidence>
<evidence type="ECO:0000256" key="11">
    <source>
        <dbReference type="ARBA" id="ARBA00022827"/>
    </source>
</evidence>
<comment type="similarity">
    <text evidence="4">In the N-terminal section; belongs to the cytochrome P450 family.</text>
</comment>
<comment type="cofactor">
    <cofactor evidence="2 16">
        <name>heme</name>
        <dbReference type="ChEBI" id="CHEBI:30413"/>
    </cofactor>
</comment>
<accession>A0A7U5MRF0</accession>
<keyword evidence="10 16" id="KW-0479">Metal-binding</keyword>
<dbReference type="EMBL" id="CP015269">
    <property type="protein sequence ID" value="ASL18327.1"/>
    <property type="molecule type" value="Genomic_DNA"/>
</dbReference>
<dbReference type="AlphaFoldDB" id="A0A7U5MRF0"/>
<gene>
    <name evidence="18" type="ORF">MYCOZU2_05982</name>
</gene>
<feature type="binding site" description="axial binding residue" evidence="16">
    <location>
        <position position="416"/>
    </location>
    <ligand>
        <name>heme</name>
        <dbReference type="ChEBI" id="CHEBI:30413"/>
    </ligand>
    <ligandPart>
        <name>Fe</name>
        <dbReference type="ChEBI" id="CHEBI:18248"/>
    </ligandPart>
</feature>
<dbReference type="CDD" id="cd11068">
    <property type="entry name" value="CYP120A1"/>
    <property type="match status" value="1"/>
</dbReference>
<organism evidence="18 19">
    <name type="scientific">Mycobacterium intracellulare subsp. chimaera</name>
    <dbReference type="NCBI Taxonomy" id="222805"/>
    <lineage>
        <taxon>Bacteria</taxon>
        <taxon>Bacillati</taxon>
        <taxon>Actinomycetota</taxon>
        <taxon>Actinomycetes</taxon>
        <taxon>Mycobacteriales</taxon>
        <taxon>Mycobacteriaceae</taxon>
        <taxon>Mycobacterium</taxon>
        <taxon>Mycobacterium avium complex (MAC)</taxon>
    </lineage>
</organism>
<evidence type="ECO:0000256" key="3">
    <source>
        <dbReference type="ARBA" id="ARBA00001974"/>
    </source>
</evidence>
<evidence type="ECO:0000256" key="16">
    <source>
        <dbReference type="PIRSR" id="PIRSR602401-1"/>
    </source>
</evidence>
<sequence length="472" mass="53354">MTPTVSPAATMPHPRYRLPIIGDLLTIDLTKPTQGLTKDIAGHGGIVEQRIFNVPVVVIANTDLVNEINEEATWEKHVGHSIRKLRPVAGDGLFTAYNHEPNWRKAHNILMPAFTKSAMAGYHSSMVATVREFIEAWGARADGGVWIDVPADANRLTTEVVARAGFGHSFNKLGENTEDPFITTVLRELKYANRRTDAIPFYERFFGGAQRQQHQTDKKYLRNEIRKLIDQRRDVDKDAGPRDMLDIMLSAQDPETGEQLDAANIINQILTLLVAGSETSANTIAFALHYLAQNPHIAQKARAEIDSRWPDREFPNITFDDVAKLRYLRRIADETLRLWPVAPGYFRQAKRDTTIGDGQYRFKTGDWVFVLLLAAHRDPAWGPDADQFNPDRFAPENIRTLGAHIYKPFGTGIRACLGRQFALHEIILTLATILHQFDLEPQPDYQLTVTETLTLKPAGLQLRLHPRQIRRP</sequence>
<dbReference type="GO" id="GO:0005506">
    <property type="term" value="F:iron ion binding"/>
    <property type="evidence" value="ECO:0007669"/>
    <property type="project" value="InterPro"/>
</dbReference>